<feature type="binding site" evidence="5">
    <location>
        <position position="73"/>
    </location>
    <ligand>
        <name>Zn(2+)</name>
        <dbReference type="ChEBI" id="CHEBI:29105"/>
    </ligand>
</feature>
<organism evidence="6 7">
    <name type="scientific">Grimontia celer</name>
    <dbReference type="NCBI Taxonomy" id="1796497"/>
    <lineage>
        <taxon>Bacteria</taxon>
        <taxon>Pseudomonadati</taxon>
        <taxon>Pseudomonadota</taxon>
        <taxon>Gammaproteobacteria</taxon>
        <taxon>Vibrionales</taxon>
        <taxon>Vibrionaceae</taxon>
        <taxon>Grimontia</taxon>
    </lineage>
</organism>
<evidence type="ECO:0000313" key="7">
    <source>
        <dbReference type="Proteomes" id="UP000071641"/>
    </source>
</evidence>
<name>A0A128EWC9_9GAMM</name>
<dbReference type="HAMAP" id="MF_00213">
    <property type="entry name" value="HypA_HybF"/>
    <property type="match status" value="1"/>
</dbReference>
<dbReference type="PIRSF" id="PIRSF004761">
    <property type="entry name" value="Hydrgn_mat_HypA"/>
    <property type="match status" value="1"/>
</dbReference>
<dbReference type="STRING" id="1796497.GCE9029_01094"/>
<proteinExistence type="inferred from homology"/>
<dbReference type="PROSITE" id="PS01249">
    <property type="entry name" value="HYPA"/>
    <property type="match status" value="1"/>
</dbReference>
<comment type="similarity">
    <text evidence="1 5">Belongs to the HypA/HybF family.</text>
</comment>
<keyword evidence="3 5" id="KW-0479">Metal-binding</keyword>
<dbReference type="Gene3D" id="3.30.2320.80">
    <property type="match status" value="1"/>
</dbReference>
<dbReference type="GO" id="GO:0008270">
    <property type="term" value="F:zinc ion binding"/>
    <property type="evidence" value="ECO:0007669"/>
    <property type="project" value="UniProtKB-UniRule"/>
</dbReference>
<dbReference type="GO" id="GO:0016151">
    <property type="term" value="F:nickel cation binding"/>
    <property type="evidence" value="ECO:0007669"/>
    <property type="project" value="UniProtKB-UniRule"/>
</dbReference>
<comment type="function">
    <text evidence="5">Involved in the maturation of [NiFe] hydrogenases. Required for nickel insertion into the metal center of the hydrogenase.</text>
</comment>
<dbReference type="InterPro" id="IPR020538">
    <property type="entry name" value="Hydgase_Ni_incorp_HypA/HybF_CS"/>
</dbReference>
<evidence type="ECO:0000313" key="6">
    <source>
        <dbReference type="EMBL" id="CZF78853.1"/>
    </source>
</evidence>
<evidence type="ECO:0000256" key="1">
    <source>
        <dbReference type="ARBA" id="ARBA00010748"/>
    </source>
</evidence>
<protein>
    <recommendedName>
        <fullName evidence="5">Hydrogenase maturation factor HypA</fullName>
    </recommendedName>
</protein>
<sequence>MHELSICESIVTTLKSQAELHDFSRVKILRLEIGLFSGVEVEALRFCFPIVALGTLAEDADMEVTLVSGQGWCESCQSASEMQERYSPCQQCGRHGLTLSAGDEMRIANVEVE</sequence>
<keyword evidence="7" id="KW-1185">Reference proteome</keyword>
<dbReference type="AlphaFoldDB" id="A0A128EWC9"/>
<dbReference type="RefSeq" id="WP_062661502.1">
    <property type="nucleotide sequence ID" value="NZ_FIZX01000001.1"/>
</dbReference>
<dbReference type="Proteomes" id="UP000071641">
    <property type="component" value="Unassembled WGS sequence"/>
</dbReference>
<keyword evidence="4 5" id="KW-0862">Zinc</keyword>
<feature type="binding site" evidence="5">
    <location>
        <position position="92"/>
    </location>
    <ligand>
        <name>Zn(2+)</name>
        <dbReference type="ChEBI" id="CHEBI:29105"/>
    </ligand>
</feature>
<dbReference type="InterPro" id="IPR000688">
    <property type="entry name" value="HypA/HybF"/>
</dbReference>
<dbReference type="Pfam" id="PF01155">
    <property type="entry name" value="HypA"/>
    <property type="match status" value="1"/>
</dbReference>
<reference evidence="7" key="1">
    <citation type="submission" date="2016-02" db="EMBL/GenBank/DDBJ databases">
        <authorList>
            <person name="Rodrigo-Torres Lidia"/>
            <person name="Arahal R.David."/>
        </authorList>
    </citation>
    <scope>NUCLEOTIDE SEQUENCE [LARGE SCALE GENOMIC DNA]</scope>
    <source>
        <strain evidence="7">CECT 9029</strain>
    </source>
</reference>
<dbReference type="OrthoDB" id="288014at2"/>
<keyword evidence="2 5" id="KW-0533">Nickel</keyword>
<dbReference type="GO" id="GO:0051604">
    <property type="term" value="P:protein maturation"/>
    <property type="evidence" value="ECO:0007669"/>
    <property type="project" value="InterPro"/>
</dbReference>
<evidence type="ECO:0000256" key="4">
    <source>
        <dbReference type="ARBA" id="ARBA00022833"/>
    </source>
</evidence>
<dbReference type="PANTHER" id="PTHR34535:SF3">
    <property type="entry name" value="HYDROGENASE MATURATION FACTOR HYPA"/>
    <property type="match status" value="1"/>
</dbReference>
<evidence type="ECO:0000256" key="2">
    <source>
        <dbReference type="ARBA" id="ARBA00022596"/>
    </source>
</evidence>
<accession>A0A128EWC9</accession>
<evidence type="ECO:0000256" key="5">
    <source>
        <dbReference type="HAMAP-Rule" id="MF_00213"/>
    </source>
</evidence>
<gene>
    <name evidence="5 6" type="primary">hypA</name>
    <name evidence="6" type="ORF">GCE9029_01094</name>
</gene>
<dbReference type="PANTHER" id="PTHR34535">
    <property type="entry name" value="HYDROGENASE MATURATION FACTOR HYPA"/>
    <property type="match status" value="1"/>
</dbReference>
<evidence type="ECO:0000256" key="3">
    <source>
        <dbReference type="ARBA" id="ARBA00022723"/>
    </source>
</evidence>
<dbReference type="NCBIfam" id="TIGR00100">
    <property type="entry name" value="hypA"/>
    <property type="match status" value="1"/>
</dbReference>
<feature type="binding site" evidence="5">
    <location>
        <position position="2"/>
    </location>
    <ligand>
        <name>Ni(2+)</name>
        <dbReference type="ChEBI" id="CHEBI:49786"/>
    </ligand>
</feature>
<dbReference type="EMBL" id="FIZX01000001">
    <property type="protein sequence ID" value="CZF78853.1"/>
    <property type="molecule type" value="Genomic_DNA"/>
</dbReference>
<feature type="binding site" evidence="5">
    <location>
        <position position="89"/>
    </location>
    <ligand>
        <name>Zn(2+)</name>
        <dbReference type="ChEBI" id="CHEBI:29105"/>
    </ligand>
</feature>
<feature type="binding site" evidence="5">
    <location>
        <position position="76"/>
    </location>
    <ligand>
        <name>Zn(2+)</name>
        <dbReference type="ChEBI" id="CHEBI:29105"/>
    </ligand>
</feature>